<dbReference type="AlphaFoldDB" id="A0A1C5A4Q0"/>
<protein>
    <submittedName>
        <fullName evidence="2">PucR C-terminal helix-turn-helix domain-containing protein</fullName>
    </submittedName>
</protein>
<dbReference type="PANTHER" id="PTHR33744:SF7">
    <property type="entry name" value="PUCR FAMILY TRANSCRIPTIONAL REGULATOR"/>
    <property type="match status" value="1"/>
</dbReference>
<evidence type="ECO:0000313" key="2">
    <source>
        <dbReference type="EMBL" id="SCF40061.1"/>
    </source>
</evidence>
<dbReference type="InParanoid" id="A0A1C5A4Q0"/>
<dbReference type="PANTHER" id="PTHR33744">
    <property type="entry name" value="CARBOHYDRATE DIACID REGULATOR"/>
    <property type="match status" value="1"/>
</dbReference>
<dbReference type="EMBL" id="LT607413">
    <property type="protein sequence ID" value="SCF40061.1"/>
    <property type="molecule type" value="Genomic_DNA"/>
</dbReference>
<evidence type="ECO:0000313" key="3">
    <source>
        <dbReference type="Proteomes" id="UP000198253"/>
    </source>
</evidence>
<reference evidence="3" key="1">
    <citation type="submission" date="2016-06" db="EMBL/GenBank/DDBJ databases">
        <authorList>
            <person name="Varghese N."/>
            <person name="Submissions Spin"/>
        </authorList>
    </citation>
    <scope>NUCLEOTIDE SEQUENCE [LARGE SCALE GENOMIC DNA]</scope>
    <source>
        <strain evidence="3">DSM 43816</strain>
    </source>
</reference>
<accession>A0A1C5A4Q0</accession>
<name>A0A1C5A4Q0_MICEC</name>
<dbReference type="Pfam" id="PF13556">
    <property type="entry name" value="HTH_30"/>
    <property type="match status" value="1"/>
</dbReference>
<organism evidence="2 3">
    <name type="scientific">Micromonospora echinospora</name>
    <name type="common">Micromonospora purpurea</name>
    <dbReference type="NCBI Taxonomy" id="1877"/>
    <lineage>
        <taxon>Bacteria</taxon>
        <taxon>Bacillati</taxon>
        <taxon>Actinomycetota</taxon>
        <taxon>Actinomycetes</taxon>
        <taxon>Micromonosporales</taxon>
        <taxon>Micromonosporaceae</taxon>
        <taxon>Micromonospora</taxon>
    </lineage>
</organism>
<gene>
    <name evidence="2" type="ORF">GA0070618_6283</name>
</gene>
<dbReference type="Proteomes" id="UP000198253">
    <property type="component" value="Chromosome I"/>
</dbReference>
<dbReference type="OrthoDB" id="4571023at2"/>
<sequence>MSGDDQRRKPLHTVLDRVRRAVPRLAATTVAVVRGRPDAPPLTPAATEALRTIVSRAALWVLSSVDDRADPGDIRRSGVLERVDDGLTGPLVSQACNDMCQRTWQALVEEATDAEGVLLLERAARYLAAGAVLVEHVLTGLRTGPEIEARPGTCRQQVLTRLLDGERPPASLSAGFPVAATYAVLVVPARRPAAMAAVAARHGWLAAEQPGSVTVLVPVDGPDRRAEGRARAQRAFQTLRPEHPAGLALPNTVEDIPAAVAEAREAVATLNRLGRHERGLFQLDDVLLEAVLCRSPELAARLAGRLRPVAMRNPYLLDTLAAFLDSDCERRELARQMFIHPNTLNHRLRRVSELTGLSLTSAGDLCLLKASLMAWQVTSRADGVPAGRRPVSRVA</sequence>
<dbReference type="InterPro" id="IPR042070">
    <property type="entry name" value="PucR_C-HTH_sf"/>
</dbReference>
<proteinExistence type="predicted"/>
<feature type="domain" description="PucR C-terminal helix-turn-helix" evidence="1">
    <location>
        <begin position="316"/>
        <end position="373"/>
    </location>
</feature>
<keyword evidence="3" id="KW-1185">Reference proteome</keyword>
<dbReference type="InterPro" id="IPR025736">
    <property type="entry name" value="PucR_C-HTH_dom"/>
</dbReference>
<dbReference type="InterPro" id="IPR051448">
    <property type="entry name" value="CdaR-like_regulators"/>
</dbReference>
<evidence type="ECO:0000259" key="1">
    <source>
        <dbReference type="Pfam" id="PF13556"/>
    </source>
</evidence>
<dbReference type="RefSeq" id="WP_088984837.1">
    <property type="nucleotide sequence ID" value="NZ_LT607413.1"/>
</dbReference>
<dbReference type="Gene3D" id="1.10.10.2840">
    <property type="entry name" value="PucR C-terminal helix-turn-helix domain"/>
    <property type="match status" value="1"/>
</dbReference>